<reference evidence="7" key="1">
    <citation type="journal article" date="2019" name="Int. J. Syst. Evol. Microbiol.">
        <title>The Global Catalogue of Microorganisms (GCM) 10K type strain sequencing project: providing services to taxonomists for standard genome sequencing and annotation.</title>
        <authorList>
            <consortium name="The Broad Institute Genomics Platform"/>
            <consortium name="The Broad Institute Genome Sequencing Center for Infectious Disease"/>
            <person name="Wu L."/>
            <person name="Ma J."/>
        </authorList>
    </citation>
    <scope>NUCLEOTIDE SEQUENCE [LARGE SCALE GENOMIC DNA]</scope>
    <source>
        <strain evidence="7">CCUG 50213</strain>
    </source>
</reference>
<evidence type="ECO:0000313" key="7">
    <source>
        <dbReference type="Proteomes" id="UP001597181"/>
    </source>
</evidence>
<dbReference type="Gene3D" id="1.10.10.60">
    <property type="entry name" value="Homeodomain-like"/>
    <property type="match status" value="1"/>
</dbReference>
<organism evidence="6 7">
    <name type="scientific">Leucobacter albus</name>
    <dbReference type="NCBI Taxonomy" id="272210"/>
    <lineage>
        <taxon>Bacteria</taxon>
        <taxon>Bacillati</taxon>
        <taxon>Actinomycetota</taxon>
        <taxon>Actinomycetes</taxon>
        <taxon>Micrococcales</taxon>
        <taxon>Microbacteriaceae</taxon>
        <taxon>Leucobacter</taxon>
    </lineage>
</organism>
<evidence type="ECO:0000259" key="5">
    <source>
        <dbReference type="PROSITE" id="PS50977"/>
    </source>
</evidence>
<keyword evidence="1" id="KW-0805">Transcription regulation</keyword>
<dbReference type="PROSITE" id="PS50977">
    <property type="entry name" value="HTH_TETR_2"/>
    <property type="match status" value="1"/>
</dbReference>
<dbReference type="SUPFAM" id="SSF46689">
    <property type="entry name" value="Homeodomain-like"/>
    <property type="match status" value="1"/>
</dbReference>
<dbReference type="PANTHER" id="PTHR30055">
    <property type="entry name" value="HTH-TYPE TRANSCRIPTIONAL REGULATOR RUTR"/>
    <property type="match status" value="1"/>
</dbReference>
<accession>A0ABW3TT42</accession>
<dbReference type="SUPFAM" id="SSF48498">
    <property type="entry name" value="Tetracyclin repressor-like, C-terminal domain"/>
    <property type="match status" value="1"/>
</dbReference>
<name>A0ABW3TT42_9MICO</name>
<evidence type="ECO:0000256" key="4">
    <source>
        <dbReference type="PROSITE-ProRule" id="PRU00335"/>
    </source>
</evidence>
<evidence type="ECO:0000256" key="1">
    <source>
        <dbReference type="ARBA" id="ARBA00023015"/>
    </source>
</evidence>
<dbReference type="InterPro" id="IPR050109">
    <property type="entry name" value="HTH-type_TetR-like_transc_reg"/>
</dbReference>
<dbReference type="EMBL" id="JBHTLY010000015">
    <property type="protein sequence ID" value="MFD1203459.1"/>
    <property type="molecule type" value="Genomic_DNA"/>
</dbReference>
<dbReference type="PRINTS" id="PR00455">
    <property type="entry name" value="HTHTETR"/>
</dbReference>
<dbReference type="PANTHER" id="PTHR30055:SF234">
    <property type="entry name" value="HTH-TYPE TRANSCRIPTIONAL REGULATOR BETI"/>
    <property type="match status" value="1"/>
</dbReference>
<evidence type="ECO:0000256" key="3">
    <source>
        <dbReference type="ARBA" id="ARBA00023163"/>
    </source>
</evidence>
<sequence>MTQLTPDRILDEAMALLAANGEAALSMRPLATRLDVTPMALYRYFRDRDALLVALVARVSEGIEVPRRTSAPADHAADHAVEIALTLHELLVTHPWMIRLISTGRLASPAGLEFSEALLGCARDCGLDTQASFVFYRTMFAAILGQATISHAKTQHEGSAISEHALASAPPLVASLAPEWAHLDAAATPTAVFHAIAAQLPQR</sequence>
<dbReference type="InterPro" id="IPR036271">
    <property type="entry name" value="Tet_transcr_reg_TetR-rel_C_sf"/>
</dbReference>
<gene>
    <name evidence="6" type="ORF">ACFQ3U_16325</name>
</gene>
<comment type="caution">
    <text evidence="6">The sequence shown here is derived from an EMBL/GenBank/DDBJ whole genome shotgun (WGS) entry which is preliminary data.</text>
</comment>
<evidence type="ECO:0000256" key="2">
    <source>
        <dbReference type="ARBA" id="ARBA00023125"/>
    </source>
</evidence>
<keyword evidence="3" id="KW-0804">Transcription</keyword>
<dbReference type="RefSeq" id="WP_343961418.1">
    <property type="nucleotide sequence ID" value="NZ_BAAAKZ010000011.1"/>
</dbReference>
<keyword evidence="2 4" id="KW-0238">DNA-binding</keyword>
<feature type="DNA-binding region" description="H-T-H motif" evidence="4">
    <location>
        <begin position="26"/>
        <end position="45"/>
    </location>
</feature>
<dbReference type="Gene3D" id="1.10.357.10">
    <property type="entry name" value="Tetracycline Repressor, domain 2"/>
    <property type="match status" value="1"/>
</dbReference>
<dbReference type="InterPro" id="IPR001647">
    <property type="entry name" value="HTH_TetR"/>
</dbReference>
<dbReference type="Pfam" id="PF02909">
    <property type="entry name" value="TetR_C_1"/>
    <property type="match status" value="1"/>
</dbReference>
<evidence type="ECO:0000313" key="6">
    <source>
        <dbReference type="EMBL" id="MFD1203459.1"/>
    </source>
</evidence>
<dbReference type="Proteomes" id="UP001597181">
    <property type="component" value="Unassembled WGS sequence"/>
</dbReference>
<dbReference type="Pfam" id="PF00440">
    <property type="entry name" value="TetR_N"/>
    <property type="match status" value="1"/>
</dbReference>
<feature type="domain" description="HTH tetR-type" evidence="5">
    <location>
        <begin position="3"/>
        <end position="63"/>
    </location>
</feature>
<dbReference type="InterPro" id="IPR004111">
    <property type="entry name" value="Repressor_TetR_C"/>
</dbReference>
<dbReference type="InterPro" id="IPR009057">
    <property type="entry name" value="Homeodomain-like_sf"/>
</dbReference>
<protein>
    <submittedName>
        <fullName evidence="6">TetR/AcrR family transcriptional regulator</fullName>
    </submittedName>
</protein>
<proteinExistence type="predicted"/>
<keyword evidence="7" id="KW-1185">Reference proteome</keyword>